<reference evidence="4" key="1">
    <citation type="submission" date="2015-12" db="EMBL/GenBank/DDBJ databases">
        <title>Complete genome sequences of two moderately thermophilic Paenibacillus species.</title>
        <authorList>
            <person name="Butler R.III."/>
            <person name="Wang J."/>
            <person name="Stark B.C."/>
            <person name="Pombert J.-F."/>
        </authorList>
    </citation>
    <scope>NUCLEOTIDE SEQUENCE [LARGE SCALE GENOMIC DNA]</scope>
    <source>
        <strain evidence="4">32O-Y</strain>
    </source>
</reference>
<protein>
    <submittedName>
        <fullName evidence="3">Uncharacterized protein</fullName>
    </submittedName>
</protein>
<name>A0A0U2W4F4_9BACL</name>
<sequence>MDLETIKLTSSYTVILSEENNSDSVDAKFIICDFKPNGNNISLNRNTIENWLDTLLNKPVVGKVITRYDGKEDFSGHNAKIVEEIDEDGNKIKTIEFDTQAFGSFYSVQIETIDDIEYITANAKIWKRFKKAYKVFKNRVESKKGLKTSWEINVHESHKEKIKNKNIKVIDSGEFIGHAVLGENVQPAYKSSGVIDVASLEQDNEFFEALSQDMLSLSKGDYSEDKEDDVSIKDNIRTDKGGQEQMGKEDKIQTSDVTHEDLWTKVRRAINNANSDKYYYLSIIYPYNYTAIGYYWDRESQEDFVRFTYTVNSDDTVSITSQEEVKMKFVPVSELESQVSELQGKIDEAEKQIAEAGKLLTEVSKEKEDLEAKIAELEPFKEKVEQMEQAEKERELAEKKVELRTFALEDSLISEDELDSDEKLAQIFAELTLETFEASQEKIEIIKGRRAIEKYKASKNSQKDLNNESTDLETSEKHNNVKPKTDLNNGDGDKILVSATDIIKSLIGQK</sequence>
<evidence type="ECO:0000313" key="4">
    <source>
        <dbReference type="Proteomes" id="UP000061660"/>
    </source>
</evidence>
<feature type="region of interest" description="Disordered" evidence="2">
    <location>
        <begin position="457"/>
        <end position="491"/>
    </location>
</feature>
<keyword evidence="1" id="KW-0175">Coiled coil</keyword>
<evidence type="ECO:0000256" key="1">
    <source>
        <dbReference type="SAM" id="Coils"/>
    </source>
</evidence>
<dbReference type="KEGG" id="pnp:IJ22_19270"/>
<feature type="compositionally biased region" description="Basic and acidic residues" evidence="2">
    <location>
        <begin position="457"/>
        <end position="466"/>
    </location>
</feature>
<dbReference type="EMBL" id="CP013652">
    <property type="protein sequence ID" value="ALS22301.1"/>
    <property type="molecule type" value="Genomic_DNA"/>
</dbReference>
<dbReference type="RefSeq" id="WP_062408605.1">
    <property type="nucleotide sequence ID" value="NZ_CP013652.1"/>
</dbReference>
<dbReference type="OrthoDB" id="2678111at2"/>
<evidence type="ECO:0000313" key="3">
    <source>
        <dbReference type="EMBL" id="ALS22301.1"/>
    </source>
</evidence>
<feature type="compositionally biased region" description="Basic and acidic residues" evidence="2">
    <location>
        <begin position="474"/>
        <end position="485"/>
    </location>
</feature>
<reference evidence="3 4" key="2">
    <citation type="journal article" date="2016" name="Genome Announc.">
        <title>Complete Genome Sequences of Two Interactive Moderate Thermophiles, Paenibacillus napthalenovorans 32O-Y and Paenibacillus sp. 32O-W.</title>
        <authorList>
            <person name="Butler R.R.III."/>
            <person name="Wang J."/>
            <person name="Stark B.C."/>
            <person name="Pombert J.F."/>
        </authorList>
    </citation>
    <scope>NUCLEOTIDE SEQUENCE [LARGE SCALE GENOMIC DNA]</scope>
    <source>
        <strain evidence="3 4">32O-Y</strain>
    </source>
</reference>
<feature type="coiled-coil region" evidence="1">
    <location>
        <begin position="332"/>
        <end position="400"/>
    </location>
</feature>
<dbReference type="PATRIC" id="fig|162209.4.peg.2042"/>
<dbReference type="STRING" id="162209.IJ22_19270"/>
<keyword evidence="4" id="KW-1185">Reference proteome</keyword>
<organism evidence="3 4">
    <name type="scientific">Paenibacillus naphthalenovorans</name>
    <dbReference type="NCBI Taxonomy" id="162209"/>
    <lineage>
        <taxon>Bacteria</taxon>
        <taxon>Bacillati</taxon>
        <taxon>Bacillota</taxon>
        <taxon>Bacilli</taxon>
        <taxon>Bacillales</taxon>
        <taxon>Paenibacillaceae</taxon>
        <taxon>Paenibacillus</taxon>
    </lineage>
</organism>
<dbReference type="AlphaFoldDB" id="A0A0U2W4F4"/>
<accession>A0A0U2W4F4</accession>
<dbReference type="Proteomes" id="UP000061660">
    <property type="component" value="Chromosome"/>
</dbReference>
<proteinExistence type="predicted"/>
<evidence type="ECO:0000256" key="2">
    <source>
        <dbReference type="SAM" id="MobiDB-lite"/>
    </source>
</evidence>
<gene>
    <name evidence="3" type="ORF">IJ22_19270</name>
</gene>